<gene>
    <name evidence="2" type="ORF">LG52_1679</name>
</gene>
<proteinExistence type="predicted"/>
<feature type="compositionally biased region" description="Basic and acidic residues" evidence="1">
    <location>
        <begin position="1"/>
        <end position="10"/>
    </location>
</feature>
<dbReference type="AlphaFoldDB" id="A0A0D8BXF1"/>
<sequence>MEEEKMESPEKPSVIQMATTARAAGRGMERTSLLWKTDLKFE</sequence>
<dbReference type="EMBL" id="JYBP01000003">
    <property type="protein sequence ID" value="KJE28062.1"/>
    <property type="molecule type" value="Genomic_DNA"/>
</dbReference>
<dbReference type="Proteomes" id="UP000032522">
    <property type="component" value="Unassembled WGS sequence"/>
</dbReference>
<protein>
    <submittedName>
        <fullName evidence="2">Uncharacterized protein</fullName>
    </submittedName>
</protein>
<dbReference type="PATRIC" id="fig|1462.6.peg.1898"/>
<comment type="caution">
    <text evidence="2">The sequence shown here is derived from an EMBL/GenBank/DDBJ whole genome shotgun (WGS) entry which is preliminary data.</text>
</comment>
<organism evidence="2 3">
    <name type="scientific">Geobacillus kaustophilus</name>
    <dbReference type="NCBI Taxonomy" id="1462"/>
    <lineage>
        <taxon>Bacteria</taxon>
        <taxon>Bacillati</taxon>
        <taxon>Bacillota</taxon>
        <taxon>Bacilli</taxon>
        <taxon>Bacillales</taxon>
        <taxon>Anoxybacillaceae</taxon>
        <taxon>Geobacillus</taxon>
        <taxon>Geobacillus thermoleovorans group</taxon>
    </lineage>
</organism>
<reference evidence="2 3" key="1">
    <citation type="submission" date="2015-01" db="EMBL/GenBank/DDBJ databases">
        <authorList>
            <person name="Filippidou S."/>
            <person name="Jeanneret N."/>
            <person name="Russel-Delif L."/>
            <person name="Junier T."/>
            <person name="Wunderlin T."/>
            <person name="Molina V."/>
            <person name="Johnson S.L."/>
            <person name="Davenport K.W."/>
            <person name="Chain P.S."/>
            <person name="Dorador C."/>
            <person name="Junier P."/>
        </authorList>
    </citation>
    <scope>NUCLEOTIDE SEQUENCE [LARGE SCALE GENOMIC DNA]</scope>
    <source>
        <strain evidence="2 3">Et7/4</strain>
    </source>
</reference>
<feature type="region of interest" description="Disordered" evidence="1">
    <location>
        <begin position="1"/>
        <end position="29"/>
    </location>
</feature>
<evidence type="ECO:0000256" key="1">
    <source>
        <dbReference type="SAM" id="MobiDB-lite"/>
    </source>
</evidence>
<evidence type="ECO:0000313" key="2">
    <source>
        <dbReference type="EMBL" id="KJE28062.1"/>
    </source>
</evidence>
<evidence type="ECO:0000313" key="3">
    <source>
        <dbReference type="Proteomes" id="UP000032522"/>
    </source>
</evidence>
<accession>A0A0D8BXF1</accession>
<name>A0A0D8BXF1_GEOKU</name>